<comment type="caution">
    <text evidence="1">The sequence shown here is derived from an EMBL/GenBank/DDBJ whole genome shotgun (WGS) entry which is preliminary data.</text>
</comment>
<dbReference type="EMBL" id="BLXT01002730">
    <property type="protein sequence ID" value="GFN97136.1"/>
    <property type="molecule type" value="Genomic_DNA"/>
</dbReference>
<keyword evidence="2" id="KW-1185">Reference proteome</keyword>
<evidence type="ECO:0000313" key="1">
    <source>
        <dbReference type="EMBL" id="GFN97136.1"/>
    </source>
</evidence>
<name>A0AAV3ZR57_9GAST</name>
<dbReference type="AlphaFoldDB" id="A0AAV3ZR57"/>
<accession>A0AAV3ZR57</accession>
<protein>
    <submittedName>
        <fullName evidence="1">Uncharacterized protein</fullName>
    </submittedName>
</protein>
<evidence type="ECO:0000313" key="2">
    <source>
        <dbReference type="Proteomes" id="UP000735302"/>
    </source>
</evidence>
<gene>
    <name evidence="1" type="ORF">PoB_002364200</name>
</gene>
<sequence length="188" mass="21295">MQWDCARFFPTGLDPVSAKLSKHHSIFTADNKAISLVEDFSTKSLGFEPIDVAKKTRIEEVLEPDLDTAIVKLAKTRKQTPLRCIKEAREVANNNIYFYGKVCVVPEGERKMSITTDHLDLEDEENAEGIPTNLESFSKIITECIDERNELLKAQNLLNHNPSSSTNKKRLIVSPHFYSADFIIDKNV</sequence>
<proteinExistence type="predicted"/>
<organism evidence="1 2">
    <name type="scientific">Plakobranchus ocellatus</name>
    <dbReference type="NCBI Taxonomy" id="259542"/>
    <lineage>
        <taxon>Eukaryota</taxon>
        <taxon>Metazoa</taxon>
        <taxon>Spiralia</taxon>
        <taxon>Lophotrochozoa</taxon>
        <taxon>Mollusca</taxon>
        <taxon>Gastropoda</taxon>
        <taxon>Heterobranchia</taxon>
        <taxon>Euthyneura</taxon>
        <taxon>Panpulmonata</taxon>
        <taxon>Sacoglossa</taxon>
        <taxon>Placobranchoidea</taxon>
        <taxon>Plakobranchidae</taxon>
        <taxon>Plakobranchus</taxon>
    </lineage>
</organism>
<reference evidence="1 2" key="1">
    <citation type="journal article" date="2021" name="Elife">
        <title>Chloroplast acquisition without the gene transfer in kleptoplastic sea slugs, Plakobranchus ocellatus.</title>
        <authorList>
            <person name="Maeda T."/>
            <person name="Takahashi S."/>
            <person name="Yoshida T."/>
            <person name="Shimamura S."/>
            <person name="Takaki Y."/>
            <person name="Nagai Y."/>
            <person name="Toyoda A."/>
            <person name="Suzuki Y."/>
            <person name="Arimoto A."/>
            <person name="Ishii H."/>
            <person name="Satoh N."/>
            <person name="Nishiyama T."/>
            <person name="Hasebe M."/>
            <person name="Maruyama T."/>
            <person name="Minagawa J."/>
            <person name="Obokata J."/>
            <person name="Shigenobu S."/>
        </authorList>
    </citation>
    <scope>NUCLEOTIDE SEQUENCE [LARGE SCALE GENOMIC DNA]</scope>
</reference>
<dbReference type="Proteomes" id="UP000735302">
    <property type="component" value="Unassembled WGS sequence"/>
</dbReference>